<dbReference type="Pfam" id="PF13620">
    <property type="entry name" value="CarboxypepD_reg"/>
    <property type="match status" value="1"/>
</dbReference>
<name>A0A6J4S928_9ACTN</name>
<accession>A0A6J4S928</accession>
<evidence type="ECO:0000259" key="1">
    <source>
        <dbReference type="Pfam" id="PF14065"/>
    </source>
</evidence>
<evidence type="ECO:0000313" key="2">
    <source>
        <dbReference type="EMBL" id="CAA9493131.1"/>
    </source>
</evidence>
<feature type="domain" description="Pvc16 N-terminal" evidence="1">
    <location>
        <begin position="16"/>
        <end position="178"/>
    </location>
</feature>
<organism evidence="2">
    <name type="scientific">uncultured Solirubrobacteraceae bacterium</name>
    <dbReference type="NCBI Taxonomy" id="1162706"/>
    <lineage>
        <taxon>Bacteria</taxon>
        <taxon>Bacillati</taxon>
        <taxon>Actinomycetota</taxon>
        <taxon>Thermoleophilia</taxon>
        <taxon>Solirubrobacterales</taxon>
        <taxon>Solirubrobacteraceae</taxon>
        <taxon>environmental samples</taxon>
    </lineage>
</organism>
<dbReference type="InterPro" id="IPR013784">
    <property type="entry name" value="Carb-bd-like_fold"/>
</dbReference>
<dbReference type="AlphaFoldDB" id="A0A6J4S928"/>
<dbReference type="Gene3D" id="2.60.40.1120">
    <property type="entry name" value="Carboxypeptidase-like, regulatory domain"/>
    <property type="match status" value="1"/>
</dbReference>
<dbReference type="EMBL" id="CADCVQ010000066">
    <property type="protein sequence ID" value="CAA9493131.1"/>
    <property type="molecule type" value="Genomic_DNA"/>
</dbReference>
<proteinExistence type="predicted"/>
<protein>
    <recommendedName>
        <fullName evidence="1">Pvc16 N-terminal domain-containing protein</fullName>
    </recommendedName>
</protein>
<dbReference type="InterPro" id="IPR025351">
    <property type="entry name" value="Pvc16_N"/>
</dbReference>
<dbReference type="Pfam" id="PF14065">
    <property type="entry name" value="Pvc16_N"/>
    <property type="match status" value="1"/>
</dbReference>
<dbReference type="GO" id="GO:0030246">
    <property type="term" value="F:carbohydrate binding"/>
    <property type="evidence" value="ECO:0007669"/>
    <property type="project" value="InterPro"/>
</dbReference>
<reference evidence="2" key="1">
    <citation type="submission" date="2020-02" db="EMBL/GenBank/DDBJ databases">
        <authorList>
            <person name="Meier V. D."/>
        </authorList>
    </citation>
    <scope>NUCLEOTIDE SEQUENCE</scope>
    <source>
        <strain evidence="2">AVDCRST_MAG67</strain>
    </source>
</reference>
<sequence length="290" mass="31261">MALTIQVPLNAMFADLDESLRALLRRELSRQGFKDVQIAFDAPSREWASALTTPCVNLFLHDLREAADLHDRTWREERGNGAARIDRPPLRVDCTYAVTAWTRVVEDEHRLLSQVLAILNAFQELPRALLAGALADTAHQRFPLTSRIGVPPAGGRADFWNAVGGQYKVALDYVVTLACEPGVSADRGPEVRTQSVSVGDRAGAPGSFEQLHRSGGIVRDHAGRPLADAWVALPGAGAFTSTGPDGRFSFDRVRAGRHRCVVRAADGTEAEQELVVPGPGVDVELAGSAA</sequence>
<dbReference type="SUPFAM" id="SSF49452">
    <property type="entry name" value="Starch-binding domain-like"/>
    <property type="match status" value="1"/>
</dbReference>
<gene>
    <name evidence="2" type="ORF">AVDCRST_MAG67-1472</name>
</gene>